<name>A0A6A4I5M8_9AGAR</name>
<sequence>MVSGDTRSPSGLSGIPSRGTIGQQSLIVITDSTGPRTRLRSNSTSTVQLTNCGQCVFQASSIICGKKADSESGLTARLVHELTLSPSPSPSRGSNNTLESIIQRWSHFMRPASSQYRYRSLSDTDNSPSHLIDGTIKAFPISLFDHPHIVQILLVTPRSTTSSSEPTHGCKREPERAQRTRCTGSAMEWASANPLLAQRNLK</sequence>
<dbReference type="AlphaFoldDB" id="A0A6A4I5M8"/>
<protein>
    <submittedName>
        <fullName evidence="2">Uncharacterized protein</fullName>
    </submittedName>
</protein>
<dbReference type="EMBL" id="ML769405">
    <property type="protein sequence ID" value="KAE9406019.1"/>
    <property type="molecule type" value="Genomic_DNA"/>
</dbReference>
<accession>A0A6A4I5M8</accession>
<feature type="compositionally biased region" description="Low complexity" evidence="1">
    <location>
        <begin position="158"/>
        <end position="167"/>
    </location>
</feature>
<reference evidence="2" key="1">
    <citation type="journal article" date="2019" name="Environ. Microbiol.">
        <title>Fungal ecological strategies reflected in gene transcription - a case study of two litter decomposers.</title>
        <authorList>
            <person name="Barbi F."/>
            <person name="Kohler A."/>
            <person name="Barry K."/>
            <person name="Baskaran P."/>
            <person name="Daum C."/>
            <person name="Fauchery L."/>
            <person name="Ihrmark K."/>
            <person name="Kuo A."/>
            <person name="LaButti K."/>
            <person name="Lipzen A."/>
            <person name="Morin E."/>
            <person name="Grigoriev I.V."/>
            <person name="Henrissat B."/>
            <person name="Lindahl B."/>
            <person name="Martin F."/>
        </authorList>
    </citation>
    <scope>NUCLEOTIDE SEQUENCE</scope>
    <source>
        <strain evidence="2">JB14</strain>
    </source>
</reference>
<feature type="region of interest" description="Disordered" evidence="1">
    <location>
        <begin position="158"/>
        <end position="181"/>
    </location>
</feature>
<feature type="compositionally biased region" description="Basic and acidic residues" evidence="1">
    <location>
        <begin position="168"/>
        <end position="178"/>
    </location>
</feature>
<proteinExistence type="predicted"/>
<evidence type="ECO:0000256" key="1">
    <source>
        <dbReference type="SAM" id="MobiDB-lite"/>
    </source>
</evidence>
<organism evidence="2 3">
    <name type="scientific">Gymnopus androsaceus JB14</name>
    <dbReference type="NCBI Taxonomy" id="1447944"/>
    <lineage>
        <taxon>Eukaryota</taxon>
        <taxon>Fungi</taxon>
        <taxon>Dikarya</taxon>
        <taxon>Basidiomycota</taxon>
        <taxon>Agaricomycotina</taxon>
        <taxon>Agaricomycetes</taxon>
        <taxon>Agaricomycetidae</taxon>
        <taxon>Agaricales</taxon>
        <taxon>Marasmiineae</taxon>
        <taxon>Omphalotaceae</taxon>
        <taxon>Gymnopus</taxon>
    </lineage>
</organism>
<feature type="region of interest" description="Disordered" evidence="1">
    <location>
        <begin position="1"/>
        <end position="25"/>
    </location>
</feature>
<gene>
    <name evidence="2" type="ORF">BT96DRAFT_295178</name>
</gene>
<dbReference type="Proteomes" id="UP000799118">
    <property type="component" value="Unassembled WGS sequence"/>
</dbReference>
<evidence type="ECO:0000313" key="2">
    <source>
        <dbReference type="EMBL" id="KAE9406019.1"/>
    </source>
</evidence>
<evidence type="ECO:0000313" key="3">
    <source>
        <dbReference type="Proteomes" id="UP000799118"/>
    </source>
</evidence>
<keyword evidence="3" id="KW-1185">Reference proteome</keyword>
<feature type="compositionally biased region" description="Polar residues" evidence="1">
    <location>
        <begin position="1"/>
        <end position="11"/>
    </location>
</feature>